<protein>
    <submittedName>
        <fullName evidence="1">Uncharacterized protein</fullName>
    </submittedName>
</protein>
<organism evidence="1 2">
    <name type="scientific">Ramlibacter pinisoli</name>
    <dbReference type="NCBI Taxonomy" id="2682844"/>
    <lineage>
        <taxon>Bacteria</taxon>
        <taxon>Pseudomonadati</taxon>
        <taxon>Pseudomonadota</taxon>
        <taxon>Betaproteobacteria</taxon>
        <taxon>Burkholderiales</taxon>
        <taxon>Comamonadaceae</taxon>
        <taxon>Ramlibacter</taxon>
    </lineage>
</organism>
<reference evidence="1 2" key="1">
    <citation type="submission" date="2019-12" db="EMBL/GenBank/DDBJ databases">
        <authorList>
            <person name="Huq M.A."/>
        </authorList>
    </citation>
    <scope>NUCLEOTIDE SEQUENCE [LARGE SCALE GENOMIC DNA]</scope>
    <source>
        <strain evidence="1 2">MAH-25</strain>
    </source>
</reference>
<sequence>MKNPSPDVSKLVQNLVRLTGRDAHGYEAFVLADASIAVRNSTAAAYYPLEGWTSRFIRHLHQGFYDPPHGPTLSRCVEATRHNRGSGRQAAA</sequence>
<dbReference type="RefSeq" id="WP_157399947.1">
    <property type="nucleotide sequence ID" value="NZ_WSEL01000009.1"/>
</dbReference>
<comment type="caution">
    <text evidence="1">The sequence shown here is derived from an EMBL/GenBank/DDBJ whole genome shotgun (WGS) entry which is preliminary data.</text>
</comment>
<evidence type="ECO:0000313" key="1">
    <source>
        <dbReference type="EMBL" id="MVQ31946.1"/>
    </source>
</evidence>
<name>A0A6N8J194_9BURK</name>
<dbReference type="AlphaFoldDB" id="A0A6N8J194"/>
<accession>A0A6N8J194</accession>
<proteinExistence type="predicted"/>
<dbReference type="EMBL" id="WSEL01000009">
    <property type="protein sequence ID" value="MVQ31946.1"/>
    <property type="molecule type" value="Genomic_DNA"/>
</dbReference>
<evidence type="ECO:0000313" key="2">
    <source>
        <dbReference type="Proteomes" id="UP000469385"/>
    </source>
</evidence>
<dbReference type="Proteomes" id="UP000469385">
    <property type="component" value="Unassembled WGS sequence"/>
</dbReference>
<keyword evidence="2" id="KW-1185">Reference proteome</keyword>
<gene>
    <name evidence="1" type="ORF">GON04_20980</name>
</gene>